<organism evidence="2 3">
    <name type="scientific">Mariniflexile litorale</name>
    <dbReference type="NCBI Taxonomy" id="3045158"/>
    <lineage>
        <taxon>Bacteria</taxon>
        <taxon>Pseudomonadati</taxon>
        <taxon>Bacteroidota</taxon>
        <taxon>Flavobacteriia</taxon>
        <taxon>Flavobacteriales</taxon>
        <taxon>Flavobacteriaceae</taxon>
        <taxon>Mariniflexile</taxon>
    </lineage>
</organism>
<dbReference type="EMBL" id="CP155618">
    <property type="protein sequence ID" value="XBL12996.1"/>
    <property type="molecule type" value="Genomic_DNA"/>
</dbReference>
<protein>
    <submittedName>
        <fullName evidence="2">Nuclear transport factor 2 family protein</fullName>
    </submittedName>
</protein>
<dbReference type="Proteomes" id="UP001224325">
    <property type="component" value="Chromosome"/>
</dbReference>
<dbReference type="AlphaFoldDB" id="A0AAU7EDT7"/>
<dbReference type="InterPro" id="IPR037401">
    <property type="entry name" value="SnoaL-like"/>
</dbReference>
<keyword evidence="3" id="KW-1185">Reference proteome</keyword>
<sequence>MLEEDKIRQLKENLSRAIREKDAKKANKLFVKNCVLFLMAPPLMEKFDEGLEGLNNLENWFLTFENGIGLETKELEITNNSDIAFLSSLEHLTGKRTDGSETDIWFRETLGLQKIKGEWKVTHQHQSFPMHMDGTDKAATNLEP</sequence>
<feature type="domain" description="SnoaL-like" evidence="1">
    <location>
        <begin position="7"/>
        <end position="130"/>
    </location>
</feature>
<proteinExistence type="predicted"/>
<dbReference type="Pfam" id="PF13474">
    <property type="entry name" value="SnoaL_3"/>
    <property type="match status" value="1"/>
</dbReference>
<reference evidence="2" key="1">
    <citation type="submission" date="2024-04" db="EMBL/GenBank/DDBJ databases">
        <title>Mariniflexile litorale, isolated from the shallow sediments of the Sea of Japan.</title>
        <authorList>
            <person name="Romanenko L."/>
            <person name="Isaeva M."/>
        </authorList>
    </citation>
    <scope>NUCLEOTIDE SEQUENCE [LARGE SCALE GENOMIC DNA]</scope>
    <source>
        <strain evidence="2">KMM 9835</strain>
    </source>
</reference>
<dbReference type="SUPFAM" id="SSF54427">
    <property type="entry name" value="NTF2-like"/>
    <property type="match status" value="1"/>
</dbReference>
<gene>
    <name evidence="2" type="ORF">QLS71_011735</name>
</gene>
<evidence type="ECO:0000259" key="1">
    <source>
        <dbReference type="Pfam" id="PF13474"/>
    </source>
</evidence>
<evidence type="ECO:0000313" key="2">
    <source>
        <dbReference type="EMBL" id="XBL12996.1"/>
    </source>
</evidence>
<dbReference type="InterPro" id="IPR032710">
    <property type="entry name" value="NTF2-like_dom_sf"/>
</dbReference>
<dbReference type="KEGG" id="mlil:QLS71_011735"/>
<dbReference type="Gene3D" id="3.10.450.50">
    <property type="match status" value="1"/>
</dbReference>
<evidence type="ECO:0000313" key="3">
    <source>
        <dbReference type="Proteomes" id="UP001224325"/>
    </source>
</evidence>
<name>A0AAU7EDT7_9FLAO</name>
<accession>A0AAU7EDT7</accession>
<dbReference type="RefSeq" id="WP_308993444.1">
    <property type="nucleotide sequence ID" value="NZ_CP155618.1"/>
</dbReference>